<feature type="transmembrane region" description="Helical" evidence="1">
    <location>
        <begin position="79"/>
        <end position="98"/>
    </location>
</feature>
<sequence>MPTDAELKPIVPMMGAEGGFEEDESVPPLRISGFLCLLFGLLSALGIIGYPMLVTAVIAIAFGLVALRPWDKQKPVGVTPARIGLVMAVAFGSCGFLVHTLKTRTLANQAEYFARQYLDVIANGEFAIAMELKKEPVNRLPLHMPLMDHYQSSEENMQSLTEFEADGINQQLVDAGPGVPWELGEPVRVFQYYGMQQAELLFLNPNPNQEPKKIYMLMKYDIDPEGVGQWRVDQCRPYMKRLVAESVL</sequence>
<dbReference type="RefSeq" id="WP_345688555.1">
    <property type="nucleotide sequence ID" value="NZ_BAABRO010000024.1"/>
</dbReference>
<evidence type="ECO:0000256" key="1">
    <source>
        <dbReference type="SAM" id="Phobius"/>
    </source>
</evidence>
<evidence type="ECO:0000313" key="2">
    <source>
        <dbReference type="EMBL" id="GAA5510550.1"/>
    </source>
</evidence>
<protein>
    <recommendedName>
        <fullName evidence="4">DUF4190 domain-containing protein</fullName>
    </recommendedName>
</protein>
<keyword evidence="1" id="KW-0472">Membrane</keyword>
<reference evidence="2 3" key="1">
    <citation type="submission" date="2024-02" db="EMBL/GenBank/DDBJ databases">
        <title>Rhodopirellula caenicola NBRC 110016.</title>
        <authorList>
            <person name="Ichikawa N."/>
            <person name="Katano-Makiyama Y."/>
            <person name="Hidaka K."/>
        </authorList>
    </citation>
    <scope>NUCLEOTIDE SEQUENCE [LARGE SCALE GENOMIC DNA]</scope>
    <source>
        <strain evidence="2 3">NBRC 110016</strain>
    </source>
</reference>
<gene>
    <name evidence="2" type="ORF">Rcae01_06059</name>
</gene>
<comment type="caution">
    <text evidence="2">The sequence shown here is derived from an EMBL/GenBank/DDBJ whole genome shotgun (WGS) entry which is preliminary data.</text>
</comment>
<proteinExistence type="predicted"/>
<dbReference type="EMBL" id="BAABRO010000024">
    <property type="protein sequence ID" value="GAA5510550.1"/>
    <property type="molecule type" value="Genomic_DNA"/>
</dbReference>
<evidence type="ECO:0008006" key="4">
    <source>
        <dbReference type="Google" id="ProtNLM"/>
    </source>
</evidence>
<accession>A0ABP9W177</accession>
<organism evidence="2 3">
    <name type="scientific">Novipirellula caenicola</name>
    <dbReference type="NCBI Taxonomy" id="1536901"/>
    <lineage>
        <taxon>Bacteria</taxon>
        <taxon>Pseudomonadati</taxon>
        <taxon>Planctomycetota</taxon>
        <taxon>Planctomycetia</taxon>
        <taxon>Pirellulales</taxon>
        <taxon>Pirellulaceae</taxon>
        <taxon>Novipirellula</taxon>
    </lineage>
</organism>
<evidence type="ECO:0000313" key="3">
    <source>
        <dbReference type="Proteomes" id="UP001416858"/>
    </source>
</evidence>
<feature type="transmembrane region" description="Helical" evidence="1">
    <location>
        <begin position="34"/>
        <end position="67"/>
    </location>
</feature>
<dbReference type="Proteomes" id="UP001416858">
    <property type="component" value="Unassembled WGS sequence"/>
</dbReference>
<keyword evidence="1" id="KW-0812">Transmembrane</keyword>
<keyword evidence="3" id="KW-1185">Reference proteome</keyword>
<name>A0ABP9W177_9BACT</name>
<keyword evidence="1" id="KW-1133">Transmembrane helix</keyword>